<dbReference type="AlphaFoldDB" id="A0A9J7ASP0"/>
<evidence type="ECO:0000313" key="2">
    <source>
        <dbReference type="Proteomes" id="UP001060336"/>
    </source>
</evidence>
<gene>
    <name evidence="1" type="ORF">NUH88_01090</name>
</gene>
<keyword evidence="2" id="KW-1185">Reference proteome</keyword>
<dbReference type="SUPFAM" id="SSF143410">
    <property type="entry name" value="DOPA-like"/>
    <property type="match status" value="1"/>
</dbReference>
<reference evidence="1" key="1">
    <citation type="submission" date="2022-08" db="EMBL/GenBank/DDBJ databases">
        <title>Nisaea acidiphila sp. nov., isolated from a marine algal debris and emended description of the genus Nisaea Urios et al. 2008.</title>
        <authorList>
            <person name="Kwon K."/>
        </authorList>
    </citation>
    <scope>NUCLEOTIDE SEQUENCE</scope>
    <source>
        <strain evidence="1">MEBiC11861</strain>
    </source>
</reference>
<dbReference type="RefSeq" id="WP_257769429.1">
    <property type="nucleotide sequence ID" value="NZ_CP102480.1"/>
</dbReference>
<dbReference type="PANTHER" id="PTHR36423">
    <property type="entry name" value="AFR070WP"/>
    <property type="match status" value="1"/>
</dbReference>
<dbReference type="PANTHER" id="PTHR36423:SF2">
    <property type="entry name" value="AFR070WP"/>
    <property type="match status" value="1"/>
</dbReference>
<dbReference type="EMBL" id="CP102480">
    <property type="protein sequence ID" value="UUX50295.1"/>
    <property type="molecule type" value="Genomic_DNA"/>
</dbReference>
<organism evidence="1 2">
    <name type="scientific">Nisaea acidiphila</name>
    <dbReference type="NCBI Taxonomy" id="1862145"/>
    <lineage>
        <taxon>Bacteria</taxon>
        <taxon>Pseudomonadati</taxon>
        <taxon>Pseudomonadota</taxon>
        <taxon>Alphaproteobacteria</taxon>
        <taxon>Rhodospirillales</taxon>
        <taxon>Thalassobaculaceae</taxon>
        <taxon>Nisaea</taxon>
    </lineage>
</organism>
<accession>A0A9J7ASP0</accession>
<proteinExistence type="predicted"/>
<protein>
    <submittedName>
        <fullName evidence="1">DOPA 4,5-dioxygenase family protein</fullName>
    </submittedName>
</protein>
<dbReference type="InterPro" id="IPR014980">
    <property type="entry name" value="DOPA_dioxygen"/>
</dbReference>
<dbReference type="Proteomes" id="UP001060336">
    <property type="component" value="Chromosome"/>
</dbReference>
<name>A0A9J7ASP0_9PROT</name>
<dbReference type="KEGG" id="naci:NUH88_01090"/>
<dbReference type="PIRSF" id="PIRSF028139">
    <property type="entry name" value="DOPA-diox_rel_Mll2280"/>
    <property type="match status" value="1"/>
</dbReference>
<evidence type="ECO:0000313" key="1">
    <source>
        <dbReference type="EMBL" id="UUX50295.1"/>
    </source>
</evidence>
<dbReference type="Gene3D" id="3.30.70.1240">
    <property type="entry name" value="DOPA-like domains"/>
    <property type="match status" value="1"/>
</dbReference>
<dbReference type="InterPro" id="IPR023389">
    <property type="entry name" value="DOPA-like_sf"/>
</dbReference>
<dbReference type="Pfam" id="PF08883">
    <property type="entry name" value="DOPA_dioxygen"/>
    <property type="match status" value="1"/>
</dbReference>
<sequence>MPKETSEIKGYHAHIYFDSETAETARRLREEIERRFDIEMGRFHEKPVGPHPRFSYQVAFAPELFGTFIPWLALNREGLTVFVHAETGDELRDHTAHVFWLGESEGLKLDIFER</sequence>